<evidence type="ECO:0000256" key="9">
    <source>
        <dbReference type="SAM" id="MobiDB-lite"/>
    </source>
</evidence>
<dbReference type="InterPro" id="IPR017948">
    <property type="entry name" value="TGFb_CS"/>
</dbReference>
<dbReference type="GO" id="GO:0005125">
    <property type="term" value="F:cytokine activity"/>
    <property type="evidence" value="ECO:0007669"/>
    <property type="project" value="TreeGrafter"/>
</dbReference>
<evidence type="ECO:0000256" key="10">
    <source>
        <dbReference type="SAM" id="Phobius"/>
    </source>
</evidence>
<dbReference type="InterPro" id="IPR029034">
    <property type="entry name" value="Cystine-knot_cytokine"/>
</dbReference>
<dbReference type="InterPro" id="IPR001111">
    <property type="entry name" value="TGF-b_propeptide"/>
</dbReference>
<keyword evidence="6" id="KW-1015">Disulfide bond</keyword>
<comment type="caution">
    <text evidence="12">The sequence shown here is derived from an EMBL/GenBank/DDBJ whole genome shotgun (WGS) entry which is preliminary data.</text>
</comment>
<feature type="domain" description="TGF-beta family profile" evidence="11">
    <location>
        <begin position="366"/>
        <end position="477"/>
    </location>
</feature>
<dbReference type="InterPro" id="IPR001839">
    <property type="entry name" value="TGF-b_C"/>
</dbReference>
<proteinExistence type="inferred from homology"/>
<dbReference type="GO" id="GO:0005615">
    <property type="term" value="C:extracellular space"/>
    <property type="evidence" value="ECO:0007669"/>
    <property type="project" value="TreeGrafter"/>
</dbReference>
<evidence type="ECO:0000256" key="1">
    <source>
        <dbReference type="ARBA" id="ARBA00004613"/>
    </source>
</evidence>
<keyword evidence="13" id="KW-1185">Reference proteome</keyword>
<keyword evidence="10" id="KW-0812">Transmembrane</keyword>
<evidence type="ECO:0000259" key="11">
    <source>
        <dbReference type="PROSITE" id="PS51362"/>
    </source>
</evidence>
<dbReference type="Gene3D" id="2.10.90.10">
    <property type="entry name" value="Cystine-knot cytokines"/>
    <property type="match status" value="1"/>
</dbReference>
<dbReference type="Gene3D" id="2.60.120.970">
    <property type="match status" value="1"/>
</dbReference>
<feature type="compositionally biased region" description="Polar residues" evidence="9">
    <location>
        <begin position="21"/>
        <end position="34"/>
    </location>
</feature>
<evidence type="ECO:0000313" key="12">
    <source>
        <dbReference type="EMBL" id="ROI16540.1"/>
    </source>
</evidence>
<protein>
    <submittedName>
        <fullName evidence="12">Bone morphogenetic protein 10</fullName>
    </submittedName>
</protein>
<keyword evidence="3" id="KW-0964">Secreted</keyword>
<keyword evidence="5 8" id="KW-0339">Growth factor</keyword>
<comment type="subcellular location">
    <subcellularLocation>
        <location evidence="1">Secreted</location>
    </subcellularLocation>
</comment>
<evidence type="ECO:0000313" key="13">
    <source>
        <dbReference type="Proteomes" id="UP000281406"/>
    </source>
</evidence>
<reference evidence="12 13" key="1">
    <citation type="submission" date="2018-10" db="EMBL/GenBank/DDBJ databases">
        <title>Genome assembly for a Yunnan-Guizhou Plateau 3E fish, Anabarilius grahami (Regan), and its evolutionary and genetic applications.</title>
        <authorList>
            <person name="Jiang W."/>
        </authorList>
    </citation>
    <scope>NUCLEOTIDE SEQUENCE [LARGE SCALE GENOMIC DNA]</scope>
    <source>
        <strain evidence="12">AG-KIZ</strain>
        <tissue evidence="12">Muscle</tissue>
    </source>
</reference>
<evidence type="ECO:0000256" key="7">
    <source>
        <dbReference type="ARBA" id="ARBA00023180"/>
    </source>
</evidence>
<evidence type="ECO:0000256" key="4">
    <source>
        <dbReference type="ARBA" id="ARBA00022729"/>
    </source>
</evidence>
<dbReference type="GO" id="GO:0030509">
    <property type="term" value="P:BMP signaling pathway"/>
    <property type="evidence" value="ECO:0007669"/>
    <property type="project" value="TreeGrafter"/>
</dbReference>
<organism evidence="12 13">
    <name type="scientific">Anabarilius grahami</name>
    <name type="common">Kanglang fish</name>
    <name type="synonym">Barilius grahami</name>
    <dbReference type="NCBI Taxonomy" id="495550"/>
    <lineage>
        <taxon>Eukaryota</taxon>
        <taxon>Metazoa</taxon>
        <taxon>Chordata</taxon>
        <taxon>Craniata</taxon>
        <taxon>Vertebrata</taxon>
        <taxon>Euteleostomi</taxon>
        <taxon>Actinopterygii</taxon>
        <taxon>Neopterygii</taxon>
        <taxon>Teleostei</taxon>
        <taxon>Ostariophysi</taxon>
        <taxon>Cypriniformes</taxon>
        <taxon>Xenocyprididae</taxon>
        <taxon>Xenocypridinae</taxon>
        <taxon>Xenocypridinae incertae sedis</taxon>
        <taxon>Anabarilius</taxon>
    </lineage>
</organism>
<feature type="compositionally biased region" description="Basic and acidic residues" evidence="9">
    <location>
        <begin position="1"/>
        <end position="10"/>
    </location>
</feature>
<dbReference type="GO" id="GO:0008083">
    <property type="term" value="F:growth factor activity"/>
    <property type="evidence" value="ECO:0007669"/>
    <property type="project" value="UniProtKB-KW"/>
</dbReference>
<keyword evidence="4" id="KW-0732">Signal</keyword>
<dbReference type="SMART" id="SM00204">
    <property type="entry name" value="TGFB"/>
    <property type="match status" value="1"/>
</dbReference>
<dbReference type="PANTHER" id="PTHR11848:SF39">
    <property type="entry name" value="BONE MORPHOGENETIC PROTEIN 10"/>
    <property type="match status" value="1"/>
</dbReference>
<gene>
    <name evidence="12" type="ORF">DPX16_2734</name>
</gene>
<dbReference type="Pfam" id="PF00688">
    <property type="entry name" value="TGFb_propeptide"/>
    <property type="match status" value="1"/>
</dbReference>
<accession>A0A3N0XGS2</accession>
<comment type="similarity">
    <text evidence="2 8">Belongs to the TGF-beta family.</text>
</comment>
<evidence type="ECO:0000256" key="8">
    <source>
        <dbReference type="RuleBase" id="RU000354"/>
    </source>
</evidence>
<dbReference type="GO" id="GO:0035239">
    <property type="term" value="P:tube morphogenesis"/>
    <property type="evidence" value="ECO:0007669"/>
    <property type="project" value="UniProtKB-ARBA"/>
</dbReference>
<keyword evidence="10" id="KW-0472">Membrane</keyword>
<dbReference type="PANTHER" id="PTHR11848">
    <property type="entry name" value="TGF-BETA FAMILY"/>
    <property type="match status" value="1"/>
</dbReference>
<evidence type="ECO:0000256" key="3">
    <source>
        <dbReference type="ARBA" id="ARBA00022525"/>
    </source>
</evidence>
<dbReference type="FunFam" id="2.10.90.10:FF:000001">
    <property type="entry name" value="Bone morphogenetic protein 4"/>
    <property type="match status" value="1"/>
</dbReference>
<dbReference type="PROSITE" id="PS00250">
    <property type="entry name" value="TGF_BETA_1"/>
    <property type="match status" value="1"/>
</dbReference>
<evidence type="ECO:0000256" key="6">
    <source>
        <dbReference type="ARBA" id="ARBA00023157"/>
    </source>
</evidence>
<keyword evidence="7" id="KW-0325">Glycoprotein</keyword>
<dbReference type="InterPro" id="IPR015615">
    <property type="entry name" value="TGF-beta-rel"/>
</dbReference>
<feature type="transmembrane region" description="Helical" evidence="10">
    <location>
        <begin position="89"/>
        <end position="109"/>
    </location>
</feature>
<sequence>MERRYRKCEEPSGPQKRPTDQVATSPNLSAQAGRQRSPALYTRSQDPQGRGCFSSRTTSTCQGRREQTGRAQTRNQDLMSHHPRPYNSYLMALFVLSRVLSLCVLLLSWGHCSPIPPPEERDNVDMQEVLGQFLQMLNLTDQGPRTRPRSSRTEPPEYMLELYNRFANDRSALPAANIVRSFRNEDHTSHGVTSKSLRTHHLLFNVSVPPHERVVSAELRLHVLLKRDSRQRIGAGWKVTVSDMLRGGRYGTGERDALASKHVHRKDSGWEVFDVTNAVQHWRKVSIVTPRLEVRIENLNAFRNTNERQYADLDVDRNPDGKHEPALIVFSDDQSEDRHMIEEDNELWTDEEEQMHSNEIYEDGSRVRRSAKAEDCKKVEMYVDFKDIGWDNFILAPSGYQAFTCRGVCNFPLARELTPTQHAIVQTLLNLKSPQRASQACCVPTELKPISVLYEENDIVVLNNKYEGMVVKECGCR</sequence>
<dbReference type="Pfam" id="PF00019">
    <property type="entry name" value="TGF_beta"/>
    <property type="match status" value="1"/>
</dbReference>
<evidence type="ECO:0000256" key="5">
    <source>
        <dbReference type="ARBA" id="ARBA00023030"/>
    </source>
</evidence>
<evidence type="ECO:0000256" key="2">
    <source>
        <dbReference type="ARBA" id="ARBA00006656"/>
    </source>
</evidence>
<dbReference type="EMBL" id="RJVU01075100">
    <property type="protein sequence ID" value="ROI16540.1"/>
    <property type="molecule type" value="Genomic_DNA"/>
</dbReference>
<feature type="compositionally biased region" description="Polar residues" evidence="9">
    <location>
        <begin position="69"/>
        <end position="78"/>
    </location>
</feature>
<dbReference type="AlphaFoldDB" id="A0A3N0XGS2"/>
<dbReference type="GO" id="GO:0072359">
    <property type="term" value="P:circulatory system development"/>
    <property type="evidence" value="ECO:0007669"/>
    <property type="project" value="UniProtKB-ARBA"/>
</dbReference>
<name>A0A3N0XGS2_ANAGA</name>
<dbReference type="Proteomes" id="UP000281406">
    <property type="component" value="Unassembled WGS sequence"/>
</dbReference>
<keyword evidence="10" id="KW-1133">Transmembrane helix</keyword>
<feature type="region of interest" description="Disordered" evidence="9">
    <location>
        <begin position="1"/>
        <end position="80"/>
    </location>
</feature>
<dbReference type="SUPFAM" id="SSF57501">
    <property type="entry name" value="Cystine-knot cytokines"/>
    <property type="match status" value="1"/>
</dbReference>
<dbReference type="OrthoDB" id="5987191at2759"/>
<dbReference type="PROSITE" id="PS51362">
    <property type="entry name" value="TGF_BETA_2"/>
    <property type="match status" value="1"/>
</dbReference>